<comment type="caution">
    <text evidence="2">The sequence shown here is derived from an EMBL/GenBank/DDBJ whole genome shotgun (WGS) entry which is preliminary data.</text>
</comment>
<proteinExistence type="predicted"/>
<keyword evidence="1" id="KW-0812">Transmembrane</keyword>
<reference evidence="2 3" key="1">
    <citation type="submission" date="2020-03" db="EMBL/GenBank/DDBJ databases">
        <title>Genomic Encyclopedia of Type Strains, Phase IV (KMG-IV): sequencing the most valuable type-strain genomes for metagenomic binning, comparative biology and taxonomic classification.</title>
        <authorList>
            <person name="Goeker M."/>
        </authorList>
    </citation>
    <scope>NUCLEOTIDE SEQUENCE [LARGE SCALE GENOMIC DNA]</scope>
    <source>
        <strain evidence="2 3">DSM 21299</strain>
    </source>
</reference>
<dbReference type="EMBL" id="JAASQR010000001">
    <property type="protein sequence ID" value="NIJ15624.1"/>
    <property type="molecule type" value="Genomic_DNA"/>
</dbReference>
<feature type="transmembrane region" description="Helical" evidence="1">
    <location>
        <begin position="38"/>
        <end position="60"/>
    </location>
</feature>
<evidence type="ECO:0000313" key="3">
    <source>
        <dbReference type="Proteomes" id="UP000576821"/>
    </source>
</evidence>
<dbReference type="AlphaFoldDB" id="A0A846M6B2"/>
<dbReference type="Proteomes" id="UP000576821">
    <property type="component" value="Unassembled WGS sequence"/>
</dbReference>
<keyword evidence="3" id="KW-1185">Reference proteome</keyword>
<sequence length="67" mass="7143">MTMRRRSHPSIHPIGCRCDSCAAGGPSNRRTGLAIKGAIRALFLIAALFTIPFIIAHALASAKGENR</sequence>
<keyword evidence="1" id="KW-0472">Membrane</keyword>
<evidence type="ECO:0000313" key="2">
    <source>
        <dbReference type="EMBL" id="NIJ15624.1"/>
    </source>
</evidence>
<keyword evidence="1" id="KW-1133">Transmembrane helix</keyword>
<evidence type="ECO:0000256" key="1">
    <source>
        <dbReference type="SAM" id="Phobius"/>
    </source>
</evidence>
<protein>
    <submittedName>
        <fullName evidence="2">Uncharacterized protein</fullName>
    </submittedName>
</protein>
<organism evidence="2 3">
    <name type="scientific">Sphingobium vermicomposti</name>
    <dbReference type="NCBI Taxonomy" id="529005"/>
    <lineage>
        <taxon>Bacteria</taxon>
        <taxon>Pseudomonadati</taxon>
        <taxon>Pseudomonadota</taxon>
        <taxon>Alphaproteobacteria</taxon>
        <taxon>Sphingomonadales</taxon>
        <taxon>Sphingomonadaceae</taxon>
        <taxon>Sphingobium</taxon>
    </lineage>
</organism>
<name>A0A846M6B2_9SPHN</name>
<dbReference type="RefSeq" id="WP_167302265.1">
    <property type="nucleotide sequence ID" value="NZ_JAASQR010000001.1"/>
</dbReference>
<gene>
    <name evidence="2" type="ORF">FHS54_000573</name>
</gene>
<accession>A0A846M6B2</accession>